<evidence type="ECO:0000313" key="2">
    <source>
        <dbReference type="EMBL" id="KAK7476510.1"/>
    </source>
</evidence>
<sequence>MTGRRKNVISVPHFHEKKKNGRTEQQEPEVGQANSSPLLLPVQWRPCLRVRTAALTTKSTGGNRARLERNEGNKVGCRGGGNNSSRTTTKHHVL</sequence>
<name>A0ABD0JNA8_9CAEN</name>
<dbReference type="AlphaFoldDB" id="A0ABD0JNA8"/>
<dbReference type="EMBL" id="JACVVK020000374">
    <property type="protein sequence ID" value="KAK7476510.1"/>
    <property type="molecule type" value="Genomic_DNA"/>
</dbReference>
<keyword evidence="3" id="KW-1185">Reference proteome</keyword>
<dbReference type="Proteomes" id="UP001519460">
    <property type="component" value="Unassembled WGS sequence"/>
</dbReference>
<evidence type="ECO:0000256" key="1">
    <source>
        <dbReference type="SAM" id="MobiDB-lite"/>
    </source>
</evidence>
<accession>A0ABD0JNA8</accession>
<feature type="region of interest" description="Disordered" evidence="1">
    <location>
        <begin position="58"/>
        <end position="94"/>
    </location>
</feature>
<comment type="caution">
    <text evidence="2">The sequence shown here is derived from an EMBL/GenBank/DDBJ whole genome shotgun (WGS) entry which is preliminary data.</text>
</comment>
<gene>
    <name evidence="2" type="ORF">BaRGS_00032258</name>
</gene>
<proteinExistence type="predicted"/>
<evidence type="ECO:0000313" key="3">
    <source>
        <dbReference type="Proteomes" id="UP001519460"/>
    </source>
</evidence>
<organism evidence="2 3">
    <name type="scientific">Batillaria attramentaria</name>
    <dbReference type="NCBI Taxonomy" id="370345"/>
    <lineage>
        <taxon>Eukaryota</taxon>
        <taxon>Metazoa</taxon>
        <taxon>Spiralia</taxon>
        <taxon>Lophotrochozoa</taxon>
        <taxon>Mollusca</taxon>
        <taxon>Gastropoda</taxon>
        <taxon>Caenogastropoda</taxon>
        <taxon>Sorbeoconcha</taxon>
        <taxon>Cerithioidea</taxon>
        <taxon>Batillariidae</taxon>
        <taxon>Batillaria</taxon>
    </lineage>
</organism>
<feature type="region of interest" description="Disordered" evidence="1">
    <location>
        <begin position="1"/>
        <end position="37"/>
    </location>
</feature>
<reference evidence="2 3" key="1">
    <citation type="journal article" date="2023" name="Sci. Data">
        <title>Genome assembly of the Korean intertidal mud-creeper Batillaria attramentaria.</title>
        <authorList>
            <person name="Patra A.K."/>
            <person name="Ho P.T."/>
            <person name="Jun S."/>
            <person name="Lee S.J."/>
            <person name="Kim Y."/>
            <person name="Won Y.J."/>
        </authorList>
    </citation>
    <scope>NUCLEOTIDE SEQUENCE [LARGE SCALE GENOMIC DNA]</scope>
    <source>
        <strain evidence="2">Wonlab-2016</strain>
    </source>
</reference>
<protein>
    <submittedName>
        <fullName evidence="2">Uncharacterized protein</fullName>
    </submittedName>
</protein>